<evidence type="ECO:0000256" key="2">
    <source>
        <dbReference type="ARBA" id="ARBA00022679"/>
    </source>
</evidence>
<dbReference type="InterPro" id="IPR000719">
    <property type="entry name" value="Prot_kinase_dom"/>
</dbReference>
<gene>
    <name evidence="9" type="ORF">PLOB_00027331</name>
</gene>
<sequence>MLRVSSDPPRGVGRSNYGLFRSLLLELSNSLTANELEELKFLCGDVLPRGRLDSIKKGFELFEALEHLNKLSEKKRDFLASKLSALNRVDLSNKLLGTQGEKGQPLSNLNDLRRALAGLAVPITSSAQESLHDAPSSPSTRQSIAEQRTAGEPDVEDSGQDAVTGAQVDTGLKRQLQFEGCFLNPEKYDPVKPLGRGGQAKVFLVTEKETGKGMACKMYDLATTFQDTDQLVKTLETEVSALSCVKHKHIVEFFRVEEIKKTVLLFLEYMEGGTIMDFVKQEGPLQESVVKHFTWQLLSAVDYLHTNETKKVIHKDIKGGNILLDGPRTNIKLADFGISTIMEELRTATGGFDTANNIASFYWTSPELLGEKEFGRNTDIWSVGCTVIEMLTTKPPLFFEKLTIEQKRFRIIQCVIDLPTNCSPEACGFLKRCLRPRSERPSAAELLTDPFVVDQQQ</sequence>
<dbReference type="Gene3D" id="1.10.533.10">
    <property type="entry name" value="Death Domain, Fas"/>
    <property type="match status" value="1"/>
</dbReference>
<reference evidence="9 10" key="1">
    <citation type="submission" date="2022-05" db="EMBL/GenBank/DDBJ databases">
        <authorList>
            <consortium name="Genoscope - CEA"/>
            <person name="William W."/>
        </authorList>
    </citation>
    <scope>NUCLEOTIDE SEQUENCE [LARGE SCALE GENOMIC DNA]</scope>
</reference>
<dbReference type="Pfam" id="PF01335">
    <property type="entry name" value="DED"/>
    <property type="match status" value="1"/>
</dbReference>
<dbReference type="PROSITE" id="PS00108">
    <property type="entry name" value="PROTEIN_KINASE_ST"/>
    <property type="match status" value="1"/>
</dbReference>
<feature type="compositionally biased region" description="Polar residues" evidence="6">
    <location>
        <begin position="136"/>
        <end position="146"/>
    </location>
</feature>
<keyword evidence="1" id="KW-0723">Serine/threonine-protein kinase</keyword>
<evidence type="ECO:0000256" key="5">
    <source>
        <dbReference type="ARBA" id="ARBA00022840"/>
    </source>
</evidence>
<evidence type="ECO:0008006" key="11">
    <source>
        <dbReference type="Google" id="ProtNLM"/>
    </source>
</evidence>
<dbReference type="Proteomes" id="UP001159405">
    <property type="component" value="Unassembled WGS sequence"/>
</dbReference>
<keyword evidence="5" id="KW-0067">ATP-binding</keyword>
<keyword evidence="10" id="KW-1185">Reference proteome</keyword>
<feature type="domain" description="Protein kinase" evidence="7">
    <location>
        <begin position="188"/>
        <end position="452"/>
    </location>
</feature>
<name>A0ABN8NR44_9CNID</name>
<evidence type="ECO:0000259" key="7">
    <source>
        <dbReference type="PROSITE" id="PS50011"/>
    </source>
</evidence>
<dbReference type="Gene3D" id="1.10.510.10">
    <property type="entry name" value="Transferase(Phosphotransferase) domain 1"/>
    <property type="match status" value="1"/>
</dbReference>
<dbReference type="SUPFAM" id="SSF47986">
    <property type="entry name" value="DEATH domain"/>
    <property type="match status" value="1"/>
</dbReference>
<dbReference type="PANTHER" id="PTHR11584:SF369">
    <property type="entry name" value="MITOGEN-ACTIVATED PROTEIN KINASE KINASE KINASE 19-RELATED"/>
    <property type="match status" value="1"/>
</dbReference>
<keyword evidence="3" id="KW-0547">Nucleotide-binding</keyword>
<keyword evidence="2" id="KW-0808">Transferase</keyword>
<dbReference type="SUPFAM" id="SSF56112">
    <property type="entry name" value="Protein kinase-like (PK-like)"/>
    <property type="match status" value="1"/>
</dbReference>
<dbReference type="SMART" id="SM00031">
    <property type="entry name" value="DED"/>
    <property type="match status" value="1"/>
</dbReference>
<protein>
    <recommendedName>
        <fullName evidence="11">Protein kinase domain-containing protein</fullName>
    </recommendedName>
</protein>
<accession>A0ABN8NR44</accession>
<dbReference type="InterPro" id="IPR001875">
    <property type="entry name" value="DED_dom"/>
</dbReference>
<evidence type="ECO:0000259" key="8">
    <source>
        <dbReference type="PROSITE" id="PS50168"/>
    </source>
</evidence>
<feature type="region of interest" description="Disordered" evidence="6">
    <location>
        <begin position="127"/>
        <end position="162"/>
    </location>
</feature>
<dbReference type="SMART" id="SM00220">
    <property type="entry name" value="S_TKc"/>
    <property type="match status" value="1"/>
</dbReference>
<dbReference type="InterPro" id="IPR008271">
    <property type="entry name" value="Ser/Thr_kinase_AS"/>
</dbReference>
<evidence type="ECO:0000256" key="3">
    <source>
        <dbReference type="ARBA" id="ARBA00022741"/>
    </source>
</evidence>
<feature type="domain" description="DED" evidence="8">
    <location>
        <begin position="19"/>
        <end position="97"/>
    </location>
</feature>
<dbReference type="InterPro" id="IPR011009">
    <property type="entry name" value="Kinase-like_dom_sf"/>
</dbReference>
<dbReference type="InterPro" id="IPR011029">
    <property type="entry name" value="DEATH-like_dom_sf"/>
</dbReference>
<evidence type="ECO:0000256" key="6">
    <source>
        <dbReference type="SAM" id="MobiDB-lite"/>
    </source>
</evidence>
<evidence type="ECO:0000313" key="9">
    <source>
        <dbReference type="EMBL" id="CAH3119035.1"/>
    </source>
</evidence>
<evidence type="ECO:0000256" key="1">
    <source>
        <dbReference type="ARBA" id="ARBA00022527"/>
    </source>
</evidence>
<organism evidence="9 10">
    <name type="scientific">Porites lobata</name>
    <dbReference type="NCBI Taxonomy" id="104759"/>
    <lineage>
        <taxon>Eukaryota</taxon>
        <taxon>Metazoa</taxon>
        <taxon>Cnidaria</taxon>
        <taxon>Anthozoa</taxon>
        <taxon>Hexacorallia</taxon>
        <taxon>Scleractinia</taxon>
        <taxon>Fungiina</taxon>
        <taxon>Poritidae</taxon>
        <taxon>Porites</taxon>
    </lineage>
</organism>
<comment type="caution">
    <text evidence="9">The sequence shown here is derived from an EMBL/GenBank/DDBJ whole genome shotgun (WGS) entry which is preliminary data.</text>
</comment>
<dbReference type="Pfam" id="PF00069">
    <property type="entry name" value="Pkinase"/>
    <property type="match status" value="1"/>
</dbReference>
<dbReference type="PANTHER" id="PTHR11584">
    <property type="entry name" value="SERINE/THREONINE PROTEIN KINASE"/>
    <property type="match status" value="1"/>
</dbReference>
<evidence type="ECO:0000313" key="10">
    <source>
        <dbReference type="Proteomes" id="UP001159405"/>
    </source>
</evidence>
<proteinExistence type="predicted"/>
<dbReference type="PROSITE" id="PS50011">
    <property type="entry name" value="PROTEIN_KINASE_DOM"/>
    <property type="match status" value="1"/>
</dbReference>
<evidence type="ECO:0000256" key="4">
    <source>
        <dbReference type="ARBA" id="ARBA00022777"/>
    </source>
</evidence>
<dbReference type="EMBL" id="CALNXK010000033">
    <property type="protein sequence ID" value="CAH3119035.1"/>
    <property type="molecule type" value="Genomic_DNA"/>
</dbReference>
<dbReference type="PROSITE" id="PS50168">
    <property type="entry name" value="DED"/>
    <property type="match status" value="1"/>
</dbReference>
<dbReference type="CDD" id="cd00045">
    <property type="entry name" value="DED"/>
    <property type="match status" value="1"/>
</dbReference>
<keyword evidence="4" id="KW-0418">Kinase</keyword>